<keyword evidence="2" id="KW-0812">Transmembrane</keyword>
<proteinExistence type="predicted"/>
<evidence type="ECO:0000256" key="1">
    <source>
        <dbReference type="SAM" id="MobiDB-lite"/>
    </source>
</evidence>
<evidence type="ECO:0000313" key="4">
    <source>
        <dbReference type="WBParaSite" id="L893_g742.t1"/>
    </source>
</evidence>
<feature type="transmembrane region" description="Helical" evidence="2">
    <location>
        <begin position="36"/>
        <end position="55"/>
    </location>
</feature>
<evidence type="ECO:0000256" key="2">
    <source>
        <dbReference type="SAM" id="Phobius"/>
    </source>
</evidence>
<dbReference type="Proteomes" id="UP000095287">
    <property type="component" value="Unplaced"/>
</dbReference>
<name>A0A1I8AMX4_9BILA</name>
<evidence type="ECO:0000313" key="3">
    <source>
        <dbReference type="Proteomes" id="UP000095287"/>
    </source>
</evidence>
<sequence length="102" mass="11352">MTTAIKQRRWNTSESTNSKTTTNRLAIQGPLKVTSAFANDVSIVLLLYFAFVVSCKRNATEFQRMTVYLPFKHKHTDAICGSGKANLPSFPCFSLMTISQGD</sequence>
<keyword evidence="3" id="KW-1185">Reference proteome</keyword>
<feature type="compositionally biased region" description="Low complexity" evidence="1">
    <location>
        <begin position="12"/>
        <end position="21"/>
    </location>
</feature>
<dbReference type="AlphaFoldDB" id="A0A1I8AMX4"/>
<feature type="region of interest" description="Disordered" evidence="1">
    <location>
        <begin position="1"/>
        <end position="21"/>
    </location>
</feature>
<reference evidence="4" key="1">
    <citation type="submission" date="2016-11" db="UniProtKB">
        <authorList>
            <consortium name="WormBaseParasite"/>
        </authorList>
    </citation>
    <scope>IDENTIFICATION</scope>
</reference>
<keyword evidence="2" id="KW-1133">Transmembrane helix</keyword>
<organism evidence="3 4">
    <name type="scientific">Steinernema glaseri</name>
    <dbReference type="NCBI Taxonomy" id="37863"/>
    <lineage>
        <taxon>Eukaryota</taxon>
        <taxon>Metazoa</taxon>
        <taxon>Ecdysozoa</taxon>
        <taxon>Nematoda</taxon>
        <taxon>Chromadorea</taxon>
        <taxon>Rhabditida</taxon>
        <taxon>Tylenchina</taxon>
        <taxon>Panagrolaimomorpha</taxon>
        <taxon>Strongyloidoidea</taxon>
        <taxon>Steinernematidae</taxon>
        <taxon>Steinernema</taxon>
    </lineage>
</organism>
<keyword evidence="2" id="KW-0472">Membrane</keyword>
<protein>
    <submittedName>
        <fullName evidence="4">Transmembrane protein</fullName>
    </submittedName>
</protein>
<dbReference type="WBParaSite" id="L893_g742.t1">
    <property type="protein sequence ID" value="L893_g742.t1"/>
    <property type="gene ID" value="L893_g742"/>
</dbReference>
<accession>A0A1I8AMX4</accession>